<sequence length="81" mass="9321">MESHLFQQGSNFIKGTLRAIHGDSTFSKLTAHCWAFLPEAHIVLKLKVQQKDWTMELRARTINPQKKNGDKESESGVKNRR</sequence>
<name>A0A9D3YVD7_DREPO</name>
<keyword evidence="3" id="KW-1185">Reference proteome</keyword>
<evidence type="ECO:0000256" key="1">
    <source>
        <dbReference type="SAM" id="MobiDB-lite"/>
    </source>
</evidence>
<feature type="compositionally biased region" description="Basic and acidic residues" evidence="1">
    <location>
        <begin position="67"/>
        <end position="81"/>
    </location>
</feature>
<gene>
    <name evidence="2" type="ORF">DPMN_065896</name>
</gene>
<accession>A0A9D3YVD7</accession>
<proteinExistence type="predicted"/>
<evidence type="ECO:0000313" key="3">
    <source>
        <dbReference type="Proteomes" id="UP000828390"/>
    </source>
</evidence>
<organism evidence="2 3">
    <name type="scientific">Dreissena polymorpha</name>
    <name type="common">Zebra mussel</name>
    <name type="synonym">Mytilus polymorpha</name>
    <dbReference type="NCBI Taxonomy" id="45954"/>
    <lineage>
        <taxon>Eukaryota</taxon>
        <taxon>Metazoa</taxon>
        <taxon>Spiralia</taxon>
        <taxon>Lophotrochozoa</taxon>
        <taxon>Mollusca</taxon>
        <taxon>Bivalvia</taxon>
        <taxon>Autobranchia</taxon>
        <taxon>Heteroconchia</taxon>
        <taxon>Euheterodonta</taxon>
        <taxon>Imparidentia</taxon>
        <taxon>Neoheterodontei</taxon>
        <taxon>Myida</taxon>
        <taxon>Dreissenoidea</taxon>
        <taxon>Dreissenidae</taxon>
        <taxon>Dreissena</taxon>
    </lineage>
</organism>
<reference evidence="2" key="2">
    <citation type="submission" date="2020-11" db="EMBL/GenBank/DDBJ databases">
        <authorList>
            <person name="McCartney M.A."/>
            <person name="Auch B."/>
            <person name="Kono T."/>
            <person name="Mallez S."/>
            <person name="Becker A."/>
            <person name="Gohl D.M."/>
            <person name="Silverstein K.A.T."/>
            <person name="Koren S."/>
            <person name="Bechman K.B."/>
            <person name="Herman A."/>
            <person name="Abrahante J.E."/>
            <person name="Garbe J."/>
        </authorList>
    </citation>
    <scope>NUCLEOTIDE SEQUENCE</scope>
    <source>
        <strain evidence="2">Duluth1</strain>
        <tissue evidence="2">Whole animal</tissue>
    </source>
</reference>
<dbReference type="AlphaFoldDB" id="A0A9D3YVD7"/>
<reference evidence="2" key="1">
    <citation type="journal article" date="2019" name="bioRxiv">
        <title>The Genome of the Zebra Mussel, Dreissena polymorpha: A Resource for Invasive Species Research.</title>
        <authorList>
            <person name="McCartney M.A."/>
            <person name="Auch B."/>
            <person name="Kono T."/>
            <person name="Mallez S."/>
            <person name="Zhang Y."/>
            <person name="Obille A."/>
            <person name="Becker A."/>
            <person name="Abrahante J.E."/>
            <person name="Garbe J."/>
            <person name="Badalamenti J.P."/>
            <person name="Herman A."/>
            <person name="Mangelson H."/>
            <person name="Liachko I."/>
            <person name="Sullivan S."/>
            <person name="Sone E.D."/>
            <person name="Koren S."/>
            <person name="Silverstein K.A.T."/>
            <person name="Beckman K.B."/>
            <person name="Gohl D.M."/>
        </authorList>
    </citation>
    <scope>NUCLEOTIDE SEQUENCE</scope>
    <source>
        <strain evidence="2">Duluth1</strain>
        <tissue evidence="2">Whole animal</tissue>
    </source>
</reference>
<dbReference type="Proteomes" id="UP000828390">
    <property type="component" value="Unassembled WGS sequence"/>
</dbReference>
<protein>
    <submittedName>
        <fullName evidence="2">Uncharacterized protein</fullName>
    </submittedName>
</protein>
<comment type="caution">
    <text evidence="2">The sequence shown here is derived from an EMBL/GenBank/DDBJ whole genome shotgun (WGS) entry which is preliminary data.</text>
</comment>
<dbReference type="EMBL" id="JAIWYP010000014">
    <property type="protein sequence ID" value="KAH3706509.1"/>
    <property type="molecule type" value="Genomic_DNA"/>
</dbReference>
<evidence type="ECO:0000313" key="2">
    <source>
        <dbReference type="EMBL" id="KAH3706509.1"/>
    </source>
</evidence>
<feature type="region of interest" description="Disordered" evidence="1">
    <location>
        <begin position="59"/>
        <end position="81"/>
    </location>
</feature>